<evidence type="ECO:0000313" key="3">
    <source>
        <dbReference type="EMBL" id="GFR77290.1"/>
    </source>
</evidence>
<proteinExistence type="predicted"/>
<sequence length="653" mass="72634">MLVVGSLLYLTAFISCLKSSFEIPNKLCDNPKIEPNSNIAQIKANIPPNGIISSDKIISGYVVSSDENGSFYKEIFIQDNTSSLSIAIDQPNLYNYFEVGRKVTIKLKDLKAEMSYGQLKIKARKGKISKPKYKETIYRMCEFKSEKKLTNNVSIPELDDRYLGKLIALDRVQFTSDAIGKPFYNPKNKPGRATNYLIEDKNGFNLIVRTSSFVNFADKKIPEGNGKIKGILTKYRSDYQLVLRSDDDVLLSSTRRQWRNISIAALRRKKQDTPFMDTREVRGIITLSGYKNVPNHNRVIPERYAILQDKTAGIALYFNNDKHKLEEGDSISLCIGGHNLDTYSGLVRLETIDFDGETSNGNAVLEIISKNNPIPKAKVTNIAEVSSGEYQSQYVSINNVQFVSENRGLSFKGDKSITDCEKTLNVYTRTSSKFSGEIIPDGRGSIFGVMSARGGNVELLLSSSDGAEALSSKRCTEKGTLFFDENFESFKKDSNVSENGWKTLSENSGNKLWEVGEFGENKYVQASAYKSGVHNMVVWLVSPAINLDNTTGEYLTFKTKDSFNNGNPLEVFLSDNFNGTDVISAKWTPVLDAKISQHTTNGYADLFTHSGTVDLNGFSGNIYIGFKYTGSDSGVTTTIQVDEVQVFGKIITP</sequence>
<dbReference type="InterPro" id="IPR043744">
    <property type="entry name" value="DUF5689"/>
</dbReference>
<feature type="domain" description="DUF5689" evidence="2">
    <location>
        <begin position="302"/>
        <end position="463"/>
    </location>
</feature>
<protein>
    <submittedName>
        <fullName evidence="3">DUF5017 domain-containing protein</fullName>
    </submittedName>
</protein>
<dbReference type="Gene3D" id="2.60.120.200">
    <property type="match status" value="1"/>
</dbReference>
<keyword evidence="4" id="KW-1185">Reference proteome</keyword>
<dbReference type="EMBL" id="BMAT01004631">
    <property type="protein sequence ID" value="GFR77290.1"/>
    <property type="molecule type" value="Genomic_DNA"/>
</dbReference>
<feature type="chain" id="PRO_5043786193" evidence="1">
    <location>
        <begin position="17"/>
        <end position="653"/>
    </location>
</feature>
<comment type="caution">
    <text evidence="3">The sequence shown here is derived from an EMBL/GenBank/DDBJ whole genome shotgun (WGS) entry which is preliminary data.</text>
</comment>
<dbReference type="NCBIfam" id="NF038128">
    <property type="entry name" value="choice_anch_J"/>
    <property type="match status" value="1"/>
</dbReference>
<feature type="domain" description="DUF5689" evidence="2">
    <location>
        <begin position="35"/>
        <end position="249"/>
    </location>
</feature>
<accession>A0AAV4FX43</accession>
<evidence type="ECO:0000256" key="1">
    <source>
        <dbReference type="SAM" id="SignalP"/>
    </source>
</evidence>
<name>A0AAV4FX43_9GAST</name>
<evidence type="ECO:0000313" key="4">
    <source>
        <dbReference type="Proteomes" id="UP000762676"/>
    </source>
</evidence>
<reference evidence="3 4" key="1">
    <citation type="journal article" date="2021" name="Elife">
        <title>Chloroplast acquisition without the gene transfer in kleptoplastic sea slugs, Plakobranchus ocellatus.</title>
        <authorList>
            <person name="Maeda T."/>
            <person name="Takahashi S."/>
            <person name="Yoshida T."/>
            <person name="Shimamura S."/>
            <person name="Takaki Y."/>
            <person name="Nagai Y."/>
            <person name="Toyoda A."/>
            <person name="Suzuki Y."/>
            <person name="Arimoto A."/>
            <person name="Ishii H."/>
            <person name="Satoh N."/>
            <person name="Nishiyama T."/>
            <person name="Hasebe M."/>
            <person name="Maruyama T."/>
            <person name="Minagawa J."/>
            <person name="Obokata J."/>
            <person name="Shigenobu S."/>
        </authorList>
    </citation>
    <scope>NUCLEOTIDE SEQUENCE [LARGE SCALE GENOMIC DNA]</scope>
</reference>
<gene>
    <name evidence="3" type="ORF">ElyMa_002234000</name>
</gene>
<dbReference type="Proteomes" id="UP000762676">
    <property type="component" value="Unassembled WGS sequence"/>
</dbReference>
<keyword evidence="1" id="KW-0732">Signal</keyword>
<evidence type="ECO:0000259" key="2">
    <source>
        <dbReference type="Pfam" id="PF18942"/>
    </source>
</evidence>
<feature type="signal peptide" evidence="1">
    <location>
        <begin position="1"/>
        <end position="16"/>
    </location>
</feature>
<organism evidence="3 4">
    <name type="scientific">Elysia marginata</name>
    <dbReference type="NCBI Taxonomy" id="1093978"/>
    <lineage>
        <taxon>Eukaryota</taxon>
        <taxon>Metazoa</taxon>
        <taxon>Spiralia</taxon>
        <taxon>Lophotrochozoa</taxon>
        <taxon>Mollusca</taxon>
        <taxon>Gastropoda</taxon>
        <taxon>Heterobranchia</taxon>
        <taxon>Euthyneura</taxon>
        <taxon>Panpulmonata</taxon>
        <taxon>Sacoglossa</taxon>
        <taxon>Placobranchoidea</taxon>
        <taxon>Plakobranchidae</taxon>
        <taxon>Elysia</taxon>
    </lineage>
</organism>
<dbReference type="Pfam" id="PF18942">
    <property type="entry name" value="DUF5689"/>
    <property type="match status" value="2"/>
</dbReference>
<dbReference type="AlphaFoldDB" id="A0AAV4FX43"/>